<evidence type="ECO:0000259" key="3">
    <source>
        <dbReference type="PROSITE" id="PS50924"/>
    </source>
</evidence>
<comment type="caution">
    <text evidence="4">The sequence shown here is derived from an EMBL/GenBank/DDBJ whole genome shotgun (WGS) entry which is preliminary data.</text>
</comment>
<feature type="region of interest" description="Disordered" evidence="2">
    <location>
        <begin position="282"/>
        <end position="303"/>
    </location>
</feature>
<keyword evidence="1" id="KW-1133">Transmembrane helix</keyword>
<dbReference type="GO" id="GO:0016020">
    <property type="term" value="C:membrane"/>
    <property type="evidence" value="ECO:0007669"/>
    <property type="project" value="UniProtKB-UniRule"/>
</dbReference>
<dbReference type="PANTHER" id="PTHR35152">
    <property type="entry name" value="DOMAIN SIGNALLING PROTEIN, PUTATIVE (AFU_ORTHOLOGUE AFUA_5G11310)-RELATED"/>
    <property type="match status" value="1"/>
</dbReference>
<feature type="compositionally biased region" description="Basic residues" evidence="2">
    <location>
        <begin position="288"/>
        <end position="303"/>
    </location>
</feature>
<evidence type="ECO:0000256" key="1">
    <source>
        <dbReference type="PROSITE-ProRule" id="PRU00244"/>
    </source>
</evidence>
<dbReference type="Pfam" id="PF03707">
    <property type="entry name" value="MHYT"/>
    <property type="match status" value="2"/>
</dbReference>
<organism evidence="4 5">
    <name type="scientific">Streptomyces nymphaeiformis</name>
    <dbReference type="NCBI Taxonomy" id="2663842"/>
    <lineage>
        <taxon>Bacteria</taxon>
        <taxon>Bacillati</taxon>
        <taxon>Actinomycetota</taxon>
        <taxon>Actinomycetes</taxon>
        <taxon>Kitasatosporales</taxon>
        <taxon>Streptomycetaceae</taxon>
        <taxon>Streptomyces</taxon>
    </lineage>
</organism>
<feature type="transmembrane region" description="Helical" evidence="1">
    <location>
        <begin position="82"/>
        <end position="102"/>
    </location>
</feature>
<gene>
    <name evidence="4" type="ORF">GGE06_001036</name>
</gene>
<name>A0A7W7XAI6_9ACTN</name>
<dbReference type="Proteomes" id="UP000582643">
    <property type="component" value="Unassembled WGS sequence"/>
</dbReference>
<dbReference type="PROSITE" id="PS50924">
    <property type="entry name" value="MHYT"/>
    <property type="match status" value="1"/>
</dbReference>
<keyword evidence="1" id="KW-0812">Transmembrane</keyword>
<feature type="transmembrane region" description="Helical" evidence="1">
    <location>
        <begin position="149"/>
        <end position="172"/>
    </location>
</feature>
<accession>A0A7W7XAI6</accession>
<feature type="transmembrane region" description="Helical" evidence="1">
    <location>
        <begin position="179"/>
        <end position="200"/>
    </location>
</feature>
<reference evidence="4 5" key="1">
    <citation type="submission" date="2020-08" db="EMBL/GenBank/DDBJ databases">
        <title>Genomic Encyclopedia of Type Strains, Phase III (KMG-III): the genomes of soil and plant-associated and newly described type strains.</title>
        <authorList>
            <person name="Whitman W."/>
        </authorList>
    </citation>
    <scope>NUCLEOTIDE SEQUENCE [LARGE SCALE GENOMIC DNA]</scope>
    <source>
        <strain evidence="4 5">SFB5A</strain>
    </source>
</reference>
<keyword evidence="1" id="KW-0472">Membrane</keyword>
<evidence type="ECO:0000313" key="5">
    <source>
        <dbReference type="Proteomes" id="UP000582643"/>
    </source>
</evidence>
<dbReference type="RefSeq" id="WP_184930099.1">
    <property type="nucleotide sequence ID" value="NZ_JACHJY010000001.1"/>
</dbReference>
<feature type="transmembrane region" description="Helical" evidence="1">
    <location>
        <begin position="109"/>
        <end position="129"/>
    </location>
</feature>
<feature type="transmembrane region" description="Helical" evidence="1">
    <location>
        <begin position="45"/>
        <end position="70"/>
    </location>
</feature>
<dbReference type="EMBL" id="JACHJY010000001">
    <property type="protein sequence ID" value="MBB4980148.1"/>
    <property type="molecule type" value="Genomic_DNA"/>
</dbReference>
<dbReference type="InterPro" id="IPR005330">
    <property type="entry name" value="MHYT_dom"/>
</dbReference>
<feature type="transmembrane region" description="Helical" evidence="1">
    <location>
        <begin position="220"/>
        <end position="243"/>
    </location>
</feature>
<evidence type="ECO:0000256" key="2">
    <source>
        <dbReference type="SAM" id="MobiDB-lite"/>
    </source>
</evidence>
<protein>
    <submittedName>
        <fullName evidence="4">NO-binding membrane sensor protein with MHYT domain</fullName>
    </submittedName>
</protein>
<keyword evidence="5" id="KW-1185">Reference proteome</keyword>
<feature type="domain" description="MHYT" evidence="3">
    <location>
        <begin position="10"/>
        <end position="199"/>
    </location>
</feature>
<dbReference type="PANTHER" id="PTHR35152:SF1">
    <property type="entry name" value="DOMAIN SIGNALLING PROTEIN, PUTATIVE (AFU_ORTHOLOGUE AFUA_5G11310)-RELATED"/>
    <property type="match status" value="1"/>
</dbReference>
<evidence type="ECO:0000313" key="4">
    <source>
        <dbReference type="EMBL" id="MBB4980148.1"/>
    </source>
</evidence>
<dbReference type="AlphaFoldDB" id="A0A7W7XAI6"/>
<proteinExistence type="predicted"/>
<sequence>MQGTVDGFSYGLVTPVAAFLMACLGGALGLRCTTRSLRHDDTFKAGWLALGATSIGTGIWTMHFIAMMGFSVTQAPINYDRPITFASLGVAVLMVGIGIFIVGYRGATTLTLVTGGTITGLGVATMHYLGMAGMRFQGRIEYDTLTVALSVVIAVVAATAALWAAVSVHGFLASLGASLVMGVAVSGMHYTAMAAVSVHLHGTGATGGSGDTATSLLLPMLIGPAVFLILAAVVVMFDPLLVMGDPDWQRPARIPHRPGVPAPRHVPSYYGEPANWTARPAGRTVGRAARRTVPRGGHRSQDW</sequence>
<feature type="transmembrane region" description="Helical" evidence="1">
    <location>
        <begin position="12"/>
        <end position="33"/>
    </location>
</feature>